<protein>
    <submittedName>
        <fullName evidence="2">Putative TmrB-like protein</fullName>
    </submittedName>
</protein>
<evidence type="ECO:0000256" key="1">
    <source>
        <dbReference type="SAM" id="MobiDB-lite"/>
    </source>
</evidence>
<accession>M4ZQG6</accession>
<sequence>MCRSRELGMETDLLVWINGPFGAGKTSTTEQLVRTVDKIIVFDPEEVGFHLREWVPLPPSGDFQDLPCWRDIVGQSCAAFLRHHPDHLLVVPMTVVDDGYRREIFDIIRKDTDQILHFWLSVGEETLVRRISDQIIWPDDSTRDAEVRKWRFAQIDGAMACEERLGADTVVLPTGDASPRQLAERILAEVEGHETRARSAEAGTSAPSHRTAED</sequence>
<feature type="compositionally biased region" description="Basic and acidic residues" evidence="1">
    <location>
        <begin position="188"/>
        <end position="199"/>
    </location>
</feature>
<reference evidence="2" key="1">
    <citation type="journal article" date="2013" name="Med. Chem. Commun.">
        <title>The muraminomicin biosynthetic gene cluster and enzymatic formation of the 2-deoxyaminoribosyl appendage.</title>
        <authorList>
            <person name="Chi X."/>
            <person name="Baba S."/>
            <person name="Tibrewal N."/>
            <person name="Funabashi M."/>
            <person name="Nonaka K."/>
            <person name="Van Lanen S.G."/>
        </authorList>
    </citation>
    <scope>NUCLEOTIDE SEQUENCE</scope>
    <source>
        <strain evidence="2">SANK 60709</strain>
    </source>
</reference>
<name>M4ZQG6_9ACTN</name>
<gene>
    <name evidence="2" type="primary">mra6</name>
</gene>
<dbReference type="EMBL" id="AB746937">
    <property type="protein sequence ID" value="BAM98967.1"/>
    <property type="molecule type" value="Genomic_DNA"/>
</dbReference>
<organism evidence="2">
    <name type="scientific">Streptosporangium amethystogenes</name>
    <dbReference type="NCBI Taxonomy" id="2002"/>
    <lineage>
        <taxon>Bacteria</taxon>
        <taxon>Bacillati</taxon>
        <taxon>Actinomycetota</taxon>
        <taxon>Actinomycetes</taxon>
        <taxon>Streptosporangiales</taxon>
        <taxon>Streptosporangiaceae</taxon>
        <taxon>Streptosporangium</taxon>
    </lineage>
</organism>
<evidence type="ECO:0000313" key="2">
    <source>
        <dbReference type="EMBL" id="BAM98967.1"/>
    </source>
</evidence>
<dbReference type="Gene3D" id="3.40.50.300">
    <property type="entry name" value="P-loop containing nucleotide triphosphate hydrolases"/>
    <property type="match status" value="1"/>
</dbReference>
<dbReference type="AlphaFoldDB" id="M4ZQG6"/>
<proteinExistence type="predicted"/>
<dbReference type="InterPro" id="IPR027417">
    <property type="entry name" value="P-loop_NTPase"/>
</dbReference>
<dbReference type="SUPFAM" id="SSF52540">
    <property type="entry name" value="P-loop containing nucleoside triphosphate hydrolases"/>
    <property type="match status" value="1"/>
</dbReference>
<feature type="region of interest" description="Disordered" evidence="1">
    <location>
        <begin position="188"/>
        <end position="214"/>
    </location>
</feature>